<keyword evidence="9" id="KW-1185">Reference proteome</keyword>
<protein>
    <recommendedName>
        <fullName evidence="2">RING-type E3 ubiquitin transferase</fullName>
        <ecNumber evidence="2">2.3.2.27</ecNumber>
    </recommendedName>
</protein>
<evidence type="ECO:0000259" key="7">
    <source>
        <dbReference type="PROSITE" id="PS52053"/>
    </source>
</evidence>
<sequence>MPELSPPADYGFNVPFIKRRLPDWTRHLAPSHIDSLVRVRDPAGEFARTYATLYAQASEQLRLALYDSQVQSHNSSQALATTLKDFKGITEFAKPLLEAAMSKQFGQSPDVTATMLYHLRAPNLADEQTLLQAALRNFEADEAFDEVALQETSALAPAGSMKNELYDQRDQYPFFSTRYKISDKLSINPAEFASLCRQLDLGQQYQDHLSEVFDTPTTAETVREQTITANKDRLRLQAHIARMKADLSESAYATLLAVLDGSSSPQIDGRAVAYSQLTVLGSQLSDVLIIGSASRKPTSTLEDIADALLPIPVWSLAVDRHARIIVCIPGDPQNPVKEFSSLDAFAKDFAIRLRSRTFQRFISGLLPQDESPRFFRRLKAQLKTQRWNPNPVWPGPPYNPEAYRNGMYEEVWNDDVNLGLSETFIDAQVFGARYDAHLARVKFNARLLAIPTAAVDHQAWIERLEHLTEWGLNVLNVAAFFVPGLGEVMLVVTAVQLGREVYQGVEAWKEGDAEEAWQHLGSVLQNVAFMAVLGAVASKAPPITASRLVDGMRTVTTPFGEPRLWHPDLAAYKSDVVLDGVRPDALGQYEVAGKTYIKLEGNAYEKTYDPALKQWRIQHPGNPEAYRPLLQHNQLGAWRHVHERPLEWDRLTLLRRMGPQMDGFADAQLRQIADASGVSDDTLRQMHVDHQPPPPRLAEAIAAFRTDWQVDELIARLRNGGRLDSGAELVAPMVVNLPNWPLDEVLEVFEGAEHWGASQRLSLPKAQHSARPTIKISLAQIRAGKLPELVVSSLDEPQRIQLLGARSVEDGADPVQMFRDRLADQALERKQMLFDRLLAPKFLAENADIQRLQRSFPTLSPEAAQQVLNQSSDAETARLRSTGKMSLRQAKAIRPHLQQGALTRALSGLRLEGMASVASDRLAVHTLQYVVGWTADLRVEVRSGSPRGLLLDSVGADNATTRYYLVKREGVFQAFDANGGTLSSLPAHGRNLFGALLEVLPPATRAGLQGDPVQALQEELASYANTHREEMSRVLNQRPVNASAPSWRLASGQLGYLASGRGVGFPDAGLVTRVRELYPNVSDAEASRFVRSRLSAGDTHQQVFNLLGNRQREFEALERQLVTWIGTRPGSSARRQLAVSVRDCWRRGLYRGLEPAFEIDLRSAASLPELAADFSHVRTVRINSHQMVGDSADAMLRNFSGVSKLEITVQEQDMPALAGKLRELSAITELSLEGTAQPYTADLLQAIEAMPQLEALALQGDTASMDFSKLTHLRSLRLAGAPEQWPAGVLQLPRLQTLDLQAVPIKELPDGLYEGHESLWRGLRLDWGALETQHMRKAFNYTHDNPAHLVNEAQMVDGYCRARLMELMPDNYSFAGDALAKFNADGLTGWALLDQVDSLLRQSNELSLELDAWKNRTVRVEGEEMAVHHRELFAERINECARNSLRGRYASQEPVAGPSVWRAPQASAVLELSGFGPLGDLPAIGDTTFEHIHRLNLGACKLTSAEVNEFLRGFPNLRTLELSGNRLTVLPQSLAELEHLTALDLSANELTITPSTQALFNQLTSLQTLNLAFNRVGALDVTALTNLQSLYLGHTRLVRWPEGILTLTRLRRLALNHSAVTDVPIAALMGHDRLLEVTSLQGCRLNPQGLEAVRGYAQRTASQTPMGITREHLAQGRTGGDPAFFPVEVSQRPNLLLALELDPGEGAGSRTSAARLQSLDPQLGDAQAVARIDAWLAQGMGAIEIENRLVQWEQQQTQMIRRLNEWIDVPATRLRRSWVNAVDRRRAADRLLESWRTSLRDFSVGGAEHAESRLDFTGLVIGDIPAMPFNFEHVLELKLSGVGISGNSDGFLRSFPRLRNLTLNQNLMGVLPEAVTQLQELTHLDVSFNDIRRSEPLQGQLRLLPRLQVLDLGENRLWDFDVTGLDQLQSLDLRGNSLRDWPAGVLELPALTTLDLTNNEISTIPVQALQPEHANLMAGTNLFDNLLDPDELIRLQDYLRTTGRGLGFTSMDIDHIIEGYHGESSDSGDEPVRPAGFNTGGADLHPDIEASAVQKDRWFVGVAADSEKHAVWSAVMAQDTHNHLCYILSQLRHTRDFMMDRPGLTQRVWRVLESANSDETLSQRLMGLAEAMRDRATCGDGRILLFNALEVEVFEFEALKAITPERKGQELLKLSRRLFRLAQVEEVARTRIELNPGIDPAEVRLAYRIGLAHRLDLPPQPEGMLFAGLAQVSAADLDQAYLRIIAREQTAEFAEQVVQHKYWQDFLREQYPSDFARVQREFNAKREALEDKYTEFGPAYFEEGVALQSANDVDVRNLISELTSREIAGQATAS</sequence>
<dbReference type="Pfam" id="PF13855">
    <property type="entry name" value="LRR_8"/>
    <property type="match status" value="1"/>
</dbReference>
<dbReference type="Proteomes" id="UP001299876">
    <property type="component" value="Unassembled WGS sequence"/>
</dbReference>
<feature type="active site" description="Glycyl thioester intermediate" evidence="6">
    <location>
        <position position="2138"/>
    </location>
</feature>
<dbReference type="Gene3D" id="3.80.10.10">
    <property type="entry name" value="Ribonuclease Inhibitor"/>
    <property type="match status" value="3"/>
</dbReference>
<dbReference type="InterPro" id="IPR050216">
    <property type="entry name" value="LRR_domain-containing"/>
</dbReference>
<evidence type="ECO:0000313" key="8">
    <source>
        <dbReference type="EMBL" id="MCK1790513.1"/>
    </source>
</evidence>
<keyword evidence="6" id="KW-0964">Secreted</keyword>
<dbReference type="PANTHER" id="PTHR48051">
    <property type="match status" value="1"/>
</dbReference>
<reference evidence="8 9" key="1">
    <citation type="submission" date="2022-02" db="EMBL/GenBank/DDBJ databases">
        <title>Comparative genomics of the first Antarctic Pseudomonas spp. capable of biotransforming 2,4,6-Trinitrotoluene.</title>
        <authorList>
            <person name="Cabrera M.A."/>
            <person name="Marquez S.L."/>
            <person name="Perez-Donoso J.M."/>
        </authorList>
    </citation>
    <scope>NUCLEOTIDE SEQUENCE [LARGE SCALE GENOMIC DNA]</scope>
    <source>
        <strain evidence="8 9">TNT19</strain>
    </source>
</reference>
<keyword evidence="6" id="KW-1035">Host cytoplasm</keyword>
<dbReference type="InterPro" id="IPR032675">
    <property type="entry name" value="LRR_dom_sf"/>
</dbReference>
<keyword evidence="4" id="KW-0677">Repeat</keyword>
<dbReference type="EMBL" id="JAKNRW010000005">
    <property type="protein sequence ID" value="MCK1790513.1"/>
    <property type="molecule type" value="Genomic_DNA"/>
</dbReference>
<dbReference type="RefSeq" id="WP_247290474.1">
    <property type="nucleotide sequence ID" value="NZ_JAKNRW010000005.1"/>
</dbReference>
<dbReference type="InterPro" id="IPR046673">
    <property type="entry name" value="ToxA_N"/>
</dbReference>
<evidence type="ECO:0000256" key="6">
    <source>
        <dbReference type="PROSITE-ProRule" id="PRU01398"/>
    </source>
</evidence>
<evidence type="ECO:0000313" key="9">
    <source>
        <dbReference type="Proteomes" id="UP001299876"/>
    </source>
</evidence>
<evidence type="ECO:0000256" key="4">
    <source>
        <dbReference type="ARBA" id="ARBA00022737"/>
    </source>
</evidence>
<dbReference type="Gene3D" id="1.20.58.360">
    <property type="entry name" value="Shigella T3SS effector IpaH defines"/>
    <property type="match status" value="1"/>
</dbReference>
<dbReference type="PANTHER" id="PTHR48051:SF1">
    <property type="entry name" value="RAS SUPPRESSOR PROTEIN 1"/>
    <property type="match status" value="1"/>
</dbReference>
<evidence type="ECO:0000256" key="2">
    <source>
        <dbReference type="ARBA" id="ARBA00012483"/>
    </source>
</evidence>
<comment type="PTM">
    <text evidence="6">Ubiquitinated in the presence of host E1 ubiquitin-activating enzyme, E2 ubiquitin-conjugating enzyme and ubiquitin.</text>
</comment>
<comment type="similarity">
    <text evidence="6">Belongs to the LRR-containing bacterial E3 ligase family.</text>
</comment>
<organism evidence="8 9">
    <name type="scientific">Pseudomonas violetae</name>
    <dbReference type="NCBI Taxonomy" id="2915813"/>
    <lineage>
        <taxon>Bacteria</taxon>
        <taxon>Pseudomonadati</taxon>
        <taxon>Pseudomonadota</taxon>
        <taxon>Gammaproteobacteria</taxon>
        <taxon>Pseudomonadales</taxon>
        <taxon>Pseudomonadaceae</taxon>
        <taxon>Pseudomonas</taxon>
    </lineage>
</organism>
<comment type="caution">
    <text evidence="8">The sequence shown here is derived from an EMBL/GenBank/DDBJ whole genome shotgun (WGS) entry which is preliminary data.</text>
</comment>
<dbReference type="Pfam" id="PF14496">
    <property type="entry name" value="NEL"/>
    <property type="match status" value="1"/>
</dbReference>
<dbReference type="Pfam" id="PF20178">
    <property type="entry name" value="ToxA_N"/>
    <property type="match status" value="1"/>
</dbReference>
<evidence type="ECO:0000256" key="3">
    <source>
        <dbReference type="ARBA" id="ARBA00022614"/>
    </source>
</evidence>
<accession>A0ABT0EXN4</accession>
<dbReference type="InterPro" id="IPR025875">
    <property type="entry name" value="Leu-rich_rpt_4"/>
</dbReference>
<dbReference type="SMART" id="SM00365">
    <property type="entry name" value="LRR_SD22"/>
    <property type="match status" value="4"/>
</dbReference>
<dbReference type="Pfam" id="PF12799">
    <property type="entry name" value="LRR_4"/>
    <property type="match status" value="1"/>
</dbReference>
<dbReference type="InterPro" id="IPR001611">
    <property type="entry name" value="Leu-rich_rpt"/>
</dbReference>
<keyword evidence="6" id="KW-0832">Ubl conjugation</keyword>
<gene>
    <name evidence="8" type="ORF">L9059_10010</name>
</gene>
<keyword evidence="3" id="KW-0433">Leucine-rich repeat</keyword>
<keyword evidence="6" id="KW-0833">Ubl conjugation pathway</keyword>
<evidence type="ECO:0000256" key="1">
    <source>
        <dbReference type="ARBA" id="ARBA00000900"/>
    </source>
</evidence>
<evidence type="ECO:0000256" key="5">
    <source>
        <dbReference type="ARBA" id="ARBA00023026"/>
    </source>
</evidence>
<proteinExistence type="inferred from homology"/>
<feature type="domain" description="NEL" evidence="7">
    <location>
        <begin position="2050"/>
        <end position="2334"/>
    </location>
</feature>
<dbReference type="PROSITE" id="PS52053">
    <property type="entry name" value="NEL"/>
    <property type="match status" value="1"/>
</dbReference>
<keyword evidence="5" id="KW-0843">Virulence</keyword>
<dbReference type="EC" id="2.3.2.27" evidence="2"/>
<dbReference type="PROSITE" id="PS51450">
    <property type="entry name" value="LRR"/>
    <property type="match status" value="2"/>
</dbReference>
<dbReference type="InterPro" id="IPR029487">
    <property type="entry name" value="NEL_dom"/>
</dbReference>
<dbReference type="InterPro" id="IPR003591">
    <property type="entry name" value="Leu-rich_rpt_typical-subtyp"/>
</dbReference>
<keyword evidence="6" id="KW-0808">Transferase</keyword>
<dbReference type="SUPFAM" id="SSF52058">
    <property type="entry name" value="L domain-like"/>
    <property type="match status" value="2"/>
</dbReference>
<comment type="catalytic activity">
    <reaction evidence="1">
        <text>S-ubiquitinyl-[E2 ubiquitin-conjugating enzyme]-L-cysteine + [acceptor protein]-L-lysine = [E2 ubiquitin-conjugating enzyme]-L-cysteine + N(6)-ubiquitinyl-[acceptor protein]-L-lysine.</text>
        <dbReference type="EC" id="2.3.2.27"/>
    </reaction>
</comment>
<dbReference type="SMART" id="SM00369">
    <property type="entry name" value="LRR_TYP"/>
    <property type="match status" value="9"/>
</dbReference>
<dbReference type="SMART" id="SM00364">
    <property type="entry name" value="LRR_BAC"/>
    <property type="match status" value="4"/>
</dbReference>
<name>A0ABT0EXN4_9PSED</name>